<dbReference type="Pfam" id="PF00881">
    <property type="entry name" value="Nitroreductase"/>
    <property type="match status" value="1"/>
</dbReference>
<feature type="domain" description="Nitroreductase" evidence="6">
    <location>
        <begin position="9"/>
        <end position="162"/>
    </location>
</feature>
<dbReference type="GO" id="GO:0016491">
    <property type="term" value="F:oxidoreductase activity"/>
    <property type="evidence" value="ECO:0007669"/>
    <property type="project" value="UniProtKB-UniRule"/>
</dbReference>
<dbReference type="RefSeq" id="WP_068662851.1">
    <property type="nucleotide sequence ID" value="NZ_LYPB01000049.1"/>
</dbReference>
<reference evidence="7 8" key="1">
    <citation type="submission" date="2016-05" db="EMBL/GenBank/DDBJ databases">
        <title>Paenibacillus sp. 1ZS3-15 nov., isolated from the rhizosphere soil.</title>
        <authorList>
            <person name="Zhang X.X."/>
            <person name="Zhang J."/>
        </authorList>
    </citation>
    <scope>NUCLEOTIDE SEQUENCE [LARGE SCALE GENOMIC DNA]</scope>
    <source>
        <strain evidence="7 8">1ZS3-15</strain>
    </source>
</reference>
<dbReference type="Proteomes" id="UP000078454">
    <property type="component" value="Unassembled WGS sequence"/>
</dbReference>
<proteinExistence type="inferred from homology"/>
<gene>
    <name evidence="7" type="ORF">A8708_30855</name>
</gene>
<dbReference type="PIRSF" id="PIRSF005426">
    <property type="entry name" value="Frp"/>
    <property type="match status" value="1"/>
</dbReference>
<dbReference type="PANTHER" id="PTHR43425">
    <property type="entry name" value="OXYGEN-INSENSITIVE NADPH NITROREDUCTASE"/>
    <property type="match status" value="1"/>
</dbReference>
<evidence type="ECO:0000313" key="8">
    <source>
        <dbReference type="Proteomes" id="UP000078454"/>
    </source>
</evidence>
<keyword evidence="2 5" id="KW-0285">Flavoprotein</keyword>
<dbReference type="Gene3D" id="3.40.109.10">
    <property type="entry name" value="NADH Oxidase"/>
    <property type="match status" value="1"/>
</dbReference>
<dbReference type="NCBIfam" id="NF008033">
    <property type="entry name" value="PRK10765.1"/>
    <property type="match status" value="1"/>
</dbReference>
<evidence type="ECO:0000259" key="6">
    <source>
        <dbReference type="Pfam" id="PF00881"/>
    </source>
</evidence>
<protein>
    <submittedName>
        <fullName evidence="7">NADPH-dependent oxidoreductase</fullName>
    </submittedName>
</protein>
<comment type="caution">
    <text evidence="7">The sequence shown here is derived from an EMBL/GenBank/DDBJ whole genome shotgun (WGS) entry which is preliminary data.</text>
</comment>
<dbReference type="OrthoDB" id="9775805at2"/>
<evidence type="ECO:0000256" key="2">
    <source>
        <dbReference type="ARBA" id="ARBA00022630"/>
    </source>
</evidence>
<evidence type="ECO:0000256" key="5">
    <source>
        <dbReference type="PIRNR" id="PIRNR005426"/>
    </source>
</evidence>
<evidence type="ECO:0000313" key="7">
    <source>
        <dbReference type="EMBL" id="OAS21278.1"/>
    </source>
</evidence>
<dbReference type="STRING" id="1850517.A8708_30855"/>
<sequence>MNAIINLLKSHRSIRKFTNEPISIEQREAILQAAQAASTSSNMQAYSIIHVTDADLKSQLAELAGNQAYVSECPLFLVWCADLHRYAEVAHLHVDTPITGNAENFIIATVEAALAAQNAAIAAESLGLGVCYIGGLRNKPAEVSELLGLPQLVYPVFGMCIGMPDQEPLLRPRLPLEAVYHENRYAYNAPSVDSYDETIRDYMNVRTDGKVDTTWSKEMAAKAQRPRKHMKAFLSSQGYEVE</sequence>
<dbReference type="PANTHER" id="PTHR43425:SF2">
    <property type="entry name" value="OXYGEN-INSENSITIVE NADPH NITROREDUCTASE"/>
    <property type="match status" value="1"/>
</dbReference>
<keyword evidence="3 5" id="KW-0288">FMN</keyword>
<dbReference type="EMBL" id="LYPB01000049">
    <property type="protein sequence ID" value="OAS21278.1"/>
    <property type="molecule type" value="Genomic_DNA"/>
</dbReference>
<keyword evidence="5" id="KW-0521">NADP</keyword>
<keyword evidence="4 5" id="KW-0560">Oxidoreductase</keyword>
<dbReference type="InterPro" id="IPR029479">
    <property type="entry name" value="Nitroreductase"/>
</dbReference>
<evidence type="ECO:0000256" key="3">
    <source>
        <dbReference type="ARBA" id="ARBA00022643"/>
    </source>
</evidence>
<name>A0A198AK27_9BACL</name>
<organism evidence="7 8">
    <name type="scientific">Paenibacillus oryzisoli</name>
    <dbReference type="NCBI Taxonomy" id="1850517"/>
    <lineage>
        <taxon>Bacteria</taxon>
        <taxon>Bacillati</taxon>
        <taxon>Bacillota</taxon>
        <taxon>Bacilli</taxon>
        <taxon>Bacillales</taxon>
        <taxon>Paenibacillaceae</taxon>
        <taxon>Paenibacillus</taxon>
    </lineage>
</organism>
<keyword evidence="8" id="KW-1185">Reference proteome</keyword>
<evidence type="ECO:0000256" key="1">
    <source>
        <dbReference type="ARBA" id="ARBA00008366"/>
    </source>
</evidence>
<accession>A0A198AK27</accession>
<comment type="similarity">
    <text evidence="1 5">Belongs to the flavin oxidoreductase frp family.</text>
</comment>
<dbReference type="AlphaFoldDB" id="A0A198AK27"/>
<evidence type="ECO:0000256" key="4">
    <source>
        <dbReference type="ARBA" id="ARBA00023002"/>
    </source>
</evidence>
<dbReference type="InterPro" id="IPR000415">
    <property type="entry name" value="Nitroreductase-like"/>
</dbReference>
<dbReference type="InterPro" id="IPR016446">
    <property type="entry name" value="Flavin_OxRdtase_Frp"/>
</dbReference>
<dbReference type="CDD" id="cd02146">
    <property type="entry name" value="NfsA-like"/>
    <property type="match status" value="1"/>
</dbReference>
<dbReference type="SUPFAM" id="SSF55469">
    <property type="entry name" value="FMN-dependent nitroreductase-like"/>
    <property type="match status" value="1"/>
</dbReference>